<evidence type="ECO:0000256" key="1">
    <source>
        <dbReference type="ARBA" id="ARBA00004123"/>
    </source>
</evidence>
<comment type="subcellular location">
    <subcellularLocation>
        <location evidence="1">Nucleus</location>
    </subcellularLocation>
</comment>
<dbReference type="GO" id="GO:0003682">
    <property type="term" value="F:chromatin binding"/>
    <property type="evidence" value="ECO:0007669"/>
    <property type="project" value="TreeGrafter"/>
</dbReference>
<protein>
    <submittedName>
        <fullName evidence="3">816_t:CDS:1</fullName>
    </submittedName>
</protein>
<evidence type="ECO:0000313" key="4">
    <source>
        <dbReference type="Proteomes" id="UP000789831"/>
    </source>
</evidence>
<dbReference type="PANTHER" id="PTHR13489:SF0">
    <property type="entry name" value="MINI-CHROMOSOME MAINTENANCE COMPLEX-BINDING PROTEIN"/>
    <property type="match status" value="1"/>
</dbReference>
<dbReference type="GO" id="GO:0006261">
    <property type="term" value="P:DNA-templated DNA replication"/>
    <property type="evidence" value="ECO:0007669"/>
    <property type="project" value="TreeGrafter"/>
</dbReference>
<evidence type="ECO:0000313" key="3">
    <source>
        <dbReference type="EMBL" id="CAG8535146.1"/>
    </source>
</evidence>
<dbReference type="PANTHER" id="PTHR13489">
    <property type="entry name" value="MINI-CHROMOSOME MAINTENANCE COMPLEX-BINDING PROTEIN"/>
    <property type="match status" value="1"/>
</dbReference>
<reference evidence="3" key="1">
    <citation type="submission" date="2021-06" db="EMBL/GenBank/DDBJ databases">
        <authorList>
            <person name="Kallberg Y."/>
            <person name="Tangrot J."/>
            <person name="Rosling A."/>
        </authorList>
    </citation>
    <scope>NUCLEOTIDE SEQUENCE</scope>
    <source>
        <strain evidence="3">MT106</strain>
    </source>
</reference>
<keyword evidence="2" id="KW-0539">Nucleus</keyword>
<dbReference type="InterPro" id="IPR019140">
    <property type="entry name" value="MCM_complex-bd"/>
</dbReference>
<comment type="caution">
    <text evidence="3">The sequence shown here is derived from an EMBL/GenBank/DDBJ whole genome shotgun (WGS) entry which is preliminary data.</text>
</comment>
<sequence>MYTVTECIENPLVVVKKIFDAYKGSTNVGIGNDYEVSENFKNVFATEAAIKMIPSINDICTDDIPSNTLVRFRCMIQNTGLGHEMYLSVFETFDSSGVKEEGSHTNNNVNSFSSNLLDSPTTVLDERYLYYCVSVPENNSNVIKKRSNDDDSIEDLDRLATKLNLFDDEQHHLENHNRRQLEKNYVASKFPFPNESHVSAIVKVYEKNDSLKVGDVMEIIGVLEHFTRRESGNNNDEFNPSNDFIDPSSLLKVPRLHAIFYRKLHSSSNPLISEVNLKNTTLEVQNTARDTRNSLIQYIASAFAGDLLVAEFVLLQLLSRIYNRRDGLTLGKFGINITNIPPSSQIDDKSVSSSSLPLSHTNPFTRNVAAILSSVLTKYHDLPLTLSTLNNVFFYPRCDGVLDSGVFQVSDGTFFLVDETVLKEGTLGDTGVRNMQTLTDILNTQKLNYVFPFNNFQFNIDIGLIIFSTAKSFFPVDCVIPLRPLATQETMPSLSEETLTEYQKYISILRYLDYSISESVSEFVQNEFVKQRQTAAKNGQSLMTPDDLFLQMNLARLTALSFGETELTTEIWKYTLNLDRVRRERL</sequence>
<evidence type="ECO:0000256" key="2">
    <source>
        <dbReference type="ARBA" id="ARBA00023242"/>
    </source>
</evidence>
<accession>A0A9N9AM21</accession>
<gene>
    <name evidence="3" type="ORF">AGERDE_LOCUS5906</name>
</gene>
<dbReference type="OrthoDB" id="329666at2759"/>
<dbReference type="EMBL" id="CAJVPL010000857">
    <property type="protein sequence ID" value="CAG8535146.1"/>
    <property type="molecule type" value="Genomic_DNA"/>
</dbReference>
<proteinExistence type="predicted"/>
<name>A0A9N9AM21_9GLOM</name>
<dbReference type="AlphaFoldDB" id="A0A9N9AM21"/>
<dbReference type="GO" id="GO:0005634">
    <property type="term" value="C:nucleus"/>
    <property type="evidence" value="ECO:0007669"/>
    <property type="project" value="UniProtKB-SubCell"/>
</dbReference>
<dbReference type="Pfam" id="PF09739">
    <property type="entry name" value="MCM_bind"/>
    <property type="match status" value="2"/>
</dbReference>
<dbReference type="Proteomes" id="UP000789831">
    <property type="component" value="Unassembled WGS sequence"/>
</dbReference>
<organism evidence="3 4">
    <name type="scientific">Ambispora gerdemannii</name>
    <dbReference type="NCBI Taxonomy" id="144530"/>
    <lineage>
        <taxon>Eukaryota</taxon>
        <taxon>Fungi</taxon>
        <taxon>Fungi incertae sedis</taxon>
        <taxon>Mucoromycota</taxon>
        <taxon>Glomeromycotina</taxon>
        <taxon>Glomeromycetes</taxon>
        <taxon>Archaeosporales</taxon>
        <taxon>Ambisporaceae</taxon>
        <taxon>Ambispora</taxon>
    </lineage>
</organism>
<keyword evidence="4" id="KW-1185">Reference proteome</keyword>